<feature type="compositionally biased region" description="Polar residues" evidence="6">
    <location>
        <begin position="251"/>
        <end position="261"/>
    </location>
</feature>
<dbReference type="PANTHER" id="PTHR31669:SF282">
    <property type="entry name" value="PROTEIN FAR1-RELATED SEQUENCE"/>
    <property type="match status" value="1"/>
</dbReference>
<dbReference type="Pfam" id="PF10551">
    <property type="entry name" value="MULE"/>
    <property type="match status" value="1"/>
</dbReference>
<evidence type="ECO:0000313" key="8">
    <source>
        <dbReference type="EMBL" id="KAJ8770382.1"/>
    </source>
</evidence>
<gene>
    <name evidence="8" type="ORF">K2173_014996</name>
</gene>
<dbReference type="GO" id="GO:0008270">
    <property type="term" value="F:zinc ion binding"/>
    <property type="evidence" value="ECO:0007669"/>
    <property type="project" value="UniProtKB-KW"/>
</dbReference>
<evidence type="ECO:0000256" key="3">
    <source>
        <dbReference type="ARBA" id="ARBA00022771"/>
    </source>
</evidence>
<keyword evidence="9" id="KW-1185">Reference proteome</keyword>
<dbReference type="PROSITE" id="PS50966">
    <property type="entry name" value="ZF_SWIM"/>
    <property type="match status" value="1"/>
</dbReference>
<dbReference type="Pfam" id="PF03101">
    <property type="entry name" value="FAR1"/>
    <property type="match status" value="1"/>
</dbReference>
<dbReference type="InterPro" id="IPR006564">
    <property type="entry name" value="Znf_PMZ"/>
</dbReference>
<dbReference type="PANTHER" id="PTHR31669">
    <property type="entry name" value="PROTEIN FAR1-RELATED SEQUENCE 10-RELATED"/>
    <property type="match status" value="1"/>
</dbReference>
<comment type="similarity">
    <text evidence="1">Belongs to the FHY3/FAR1 family.</text>
</comment>
<dbReference type="SMART" id="SM00575">
    <property type="entry name" value="ZnF_PMZ"/>
    <property type="match status" value="1"/>
</dbReference>
<feature type="region of interest" description="Disordered" evidence="6">
    <location>
        <begin position="241"/>
        <end position="278"/>
    </location>
</feature>
<accession>A0AAV8TTU9</accession>
<dbReference type="InterPro" id="IPR007527">
    <property type="entry name" value="Znf_SWIM"/>
</dbReference>
<sequence length="1062" mass="119991">MANIVDSLNPETCPRTSSDNRSPSLLSFILRTDQSSPKETQPHNLDTPLMSFHDQSDSQLQQMSSVDQTCGIGSGTALTSSGLSNSLFSHNPGSEQSFNDNPLNSLENSWMILDGDFPDSYFDPSEMVMMMNQPVNMKQLEDESLFTLESGGEFAMQGRSNSCDINKFSGTADALATPWLNPGPGYVQNALTDSMYSSQSSVNLSSSVMDVSNSGNANSVVVDNWFEPSAAQNTASELRHLEKRKGKMSVDNVSDRSSSTETDCDEANSAESNGDEGKCELPVHVDESQQNTIFYEPIVGTEFPSEAEAYSFYTKYASRIGFKVRKAKVTRRPDKSIKTRCFYCSRQGFKLKTLRNKTPKYTRKETRTGCPAMIKLTVDEGKWVISMAELNHNHELGHSVGRQNRDSRACASETHSVWTTNEVGKAKDNEVARCDGASSRNDCNYLGDRKLTSIEPNDCQSLLNYLSHLQTRDPAFFYTVKIDGANRIANFFWSDGRSRMDYDCFGDVLVLGTSFRIKEYEMICMPFLGLNHHQQHILFGCAFLLDKSVDSFIWSIESFLKAMSRQPPKTVFTDDSQAVANAIKSVLPETQHCLGTWFIYQNAAEHLYDSYRKSGFASVFNECVFGCQSRGEFESHWESMVSKYELKNNCWLSTLYTLRNRWSPLYLENTFSAGMQSIQFARSIMNISHNITGESVSLQNIAQRYEKLVEKMRNQELYEDCQCIESILRSEIEKQAAEMYTPTMFRTFQEEFCRSSSVVIEERSNDGTIGIFKLVECGKREYIVTYNVSDFTVECPCGKFQSIGILCSHALRVLSWKNIFYIPHHYILKRWRKDCKPAVALSGNVEAESMMQDRSLNLYASELRLKASNIITKSTPKEELLKQFESYLDKAAEELDKVLKLNPAEDLSQKHDQVGDANTKQAPESRAFCPNRVSNCSILSKSKKKWQNKARDVEQNTSEDAVVNHQFEVLRGDQEASGSNQPDHSFVVEETSLQFVNNCAKVTMVSNATRYQHDGINMQMGHSQISQPPSMPVSYYQSGDHEAGLEMLHGEIRWLFRIGWLC</sequence>
<dbReference type="InterPro" id="IPR004330">
    <property type="entry name" value="FAR1_DNA_bnd_dom"/>
</dbReference>
<dbReference type="Proteomes" id="UP001159364">
    <property type="component" value="Linkage Group LG03"/>
</dbReference>
<evidence type="ECO:0000256" key="2">
    <source>
        <dbReference type="ARBA" id="ARBA00022723"/>
    </source>
</evidence>
<evidence type="ECO:0000313" key="9">
    <source>
        <dbReference type="Proteomes" id="UP001159364"/>
    </source>
</evidence>
<dbReference type="GO" id="GO:0006355">
    <property type="term" value="P:regulation of DNA-templated transcription"/>
    <property type="evidence" value="ECO:0007669"/>
    <property type="project" value="InterPro"/>
</dbReference>
<evidence type="ECO:0000256" key="4">
    <source>
        <dbReference type="ARBA" id="ARBA00022833"/>
    </source>
</evidence>
<dbReference type="InterPro" id="IPR018289">
    <property type="entry name" value="MULE_transposase_dom"/>
</dbReference>
<keyword evidence="2" id="KW-0479">Metal-binding</keyword>
<feature type="domain" description="SWIM-type" evidence="7">
    <location>
        <begin position="782"/>
        <end position="818"/>
    </location>
</feature>
<evidence type="ECO:0000256" key="5">
    <source>
        <dbReference type="PROSITE-ProRule" id="PRU00325"/>
    </source>
</evidence>
<proteinExistence type="inferred from homology"/>
<dbReference type="AlphaFoldDB" id="A0AAV8TTU9"/>
<evidence type="ECO:0000256" key="6">
    <source>
        <dbReference type="SAM" id="MobiDB-lite"/>
    </source>
</evidence>
<dbReference type="Pfam" id="PF04434">
    <property type="entry name" value="SWIM"/>
    <property type="match status" value="1"/>
</dbReference>
<keyword evidence="4" id="KW-0862">Zinc</keyword>
<feature type="compositionally biased region" description="Polar residues" evidence="6">
    <location>
        <begin position="32"/>
        <end position="44"/>
    </location>
</feature>
<evidence type="ECO:0000259" key="7">
    <source>
        <dbReference type="PROSITE" id="PS50966"/>
    </source>
</evidence>
<dbReference type="EMBL" id="JAIWQS010000003">
    <property type="protein sequence ID" value="KAJ8770382.1"/>
    <property type="molecule type" value="Genomic_DNA"/>
</dbReference>
<protein>
    <recommendedName>
        <fullName evidence="7">SWIM-type domain-containing protein</fullName>
    </recommendedName>
</protein>
<dbReference type="InterPro" id="IPR031052">
    <property type="entry name" value="FHY3/FAR1"/>
</dbReference>
<name>A0AAV8TTU9_9ROSI</name>
<evidence type="ECO:0000256" key="1">
    <source>
        <dbReference type="ARBA" id="ARBA00005889"/>
    </source>
</evidence>
<feature type="compositionally biased region" description="Polar residues" evidence="6">
    <location>
        <begin position="14"/>
        <end position="25"/>
    </location>
</feature>
<feature type="region of interest" description="Disordered" evidence="6">
    <location>
        <begin position="1"/>
        <end position="59"/>
    </location>
</feature>
<keyword evidence="3 5" id="KW-0863">Zinc-finger</keyword>
<comment type="caution">
    <text evidence="8">The sequence shown here is derived from an EMBL/GenBank/DDBJ whole genome shotgun (WGS) entry which is preliminary data.</text>
</comment>
<reference evidence="8 9" key="1">
    <citation type="submission" date="2021-09" db="EMBL/GenBank/DDBJ databases">
        <title>Genomic insights and catalytic innovation underlie evolution of tropane alkaloids biosynthesis.</title>
        <authorList>
            <person name="Wang Y.-J."/>
            <person name="Tian T."/>
            <person name="Huang J.-P."/>
            <person name="Huang S.-X."/>
        </authorList>
    </citation>
    <scope>NUCLEOTIDE SEQUENCE [LARGE SCALE GENOMIC DNA]</scope>
    <source>
        <strain evidence="8">KIB-2018</strain>
        <tissue evidence="8">Leaf</tissue>
    </source>
</reference>
<organism evidence="8 9">
    <name type="scientific">Erythroxylum novogranatense</name>
    <dbReference type="NCBI Taxonomy" id="1862640"/>
    <lineage>
        <taxon>Eukaryota</taxon>
        <taxon>Viridiplantae</taxon>
        <taxon>Streptophyta</taxon>
        <taxon>Embryophyta</taxon>
        <taxon>Tracheophyta</taxon>
        <taxon>Spermatophyta</taxon>
        <taxon>Magnoliopsida</taxon>
        <taxon>eudicotyledons</taxon>
        <taxon>Gunneridae</taxon>
        <taxon>Pentapetalae</taxon>
        <taxon>rosids</taxon>
        <taxon>fabids</taxon>
        <taxon>Malpighiales</taxon>
        <taxon>Erythroxylaceae</taxon>
        <taxon>Erythroxylum</taxon>
    </lineage>
</organism>